<name>A0A4Y2FXI5_ARAVE</name>
<feature type="domain" description="DUF4817" evidence="1">
    <location>
        <begin position="7"/>
        <end position="57"/>
    </location>
</feature>
<dbReference type="PANTHER" id="PTHR47326">
    <property type="entry name" value="TRANSPOSABLE ELEMENT TC3 TRANSPOSASE-LIKE PROTEIN"/>
    <property type="match status" value="1"/>
</dbReference>
<dbReference type="OrthoDB" id="6782743at2759"/>
<dbReference type="Pfam" id="PF16087">
    <property type="entry name" value="DUF4817"/>
    <property type="match status" value="1"/>
</dbReference>
<proteinExistence type="predicted"/>
<gene>
    <name evidence="2" type="ORF">AVEN_241431_1</name>
</gene>
<evidence type="ECO:0000313" key="2">
    <source>
        <dbReference type="EMBL" id="GBM45145.1"/>
    </source>
</evidence>
<accession>A0A4Y2FXI5</accession>
<protein>
    <recommendedName>
        <fullName evidence="1">DUF4817 domain-containing protein</fullName>
    </recommendedName>
</protein>
<evidence type="ECO:0000313" key="3">
    <source>
        <dbReference type="Proteomes" id="UP000499080"/>
    </source>
</evidence>
<keyword evidence="3" id="KW-1185">Reference proteome</keyword>
<sequence length="140" mass="16215">MSNIFECIFIVRTYYSNNNSPIVTQRKFATEFKLKTTGPSVSTINSLIQKFERTGSVCDSMFGNVGRPLSIKTPEKIERACQVFERSPRTSIRKAAQQVGIKRESVRHIIVADLQLFPYKIQIHQRLSRRSVDLDYRRDD</sequence>
<comment type="caution">
    <text evidence="2">The sequence shown here is derived from an EMBL/GenBank/DDBJ whole genome shotgun (WGS) entry which is preliminary data.</text>
</comment>
<dbReference type="AlphaFoldDB" id="A0A4Y2FXI5"/>
<dbReference type="EMBL" id="BGPR01001090">
    <property type="protein sequence ID" value="GBM45145.1"/>
    <property type="molecule type" value="Genomic_DNA"/>
</dbReference>
<evidence type="ECO:0000259" key="1">
    <source>
        <dbReference type="Pfam" id="PF16087"/>
    </source>
</evidence>
<organism evidence="2 3">
    <name type="scientific">Araneus ventricosus</name>
    <name type="common">Orbweaver spider</name>
    <name type="synonym">Epeira ventricosa</name>
    <dbReference type="NCBI Taxonomy" id="182803"/>
    <lineage>
        <taxon>Eukaryota</taxon>
        <taxon>Metazoa</taxon>
        <taxon>Ecdysozoa</taxon>
        <taxon>Arthropoda</taxon>
        <taxon>Chelicerata</taxon>
        <taxon>Arachnida</taxon>
        <taxon>Araneae</taxon>
        <taxon>Araneomorphae</taxon>
        <taxon>Entelegynae</taxon>
        <taxon>Araneoidea</taxon>
        <taxon>Araneidae</taxon>
        <taxon>Araneus</taxon>
    </lineage>
</organism>
<dbReference type="Proteomes" id="UP000499080">
    <property type="component" value="Unassembled WGS sequence"/>
</dbReference>
<dbReference type="InterPro" id="IPR032135">
    <property type="entry name" value="DUF4817"/>
</dbReference>
<reference evidence="2 3" key="1">
    <citation type="journal article" date="2019" name="Sci. Rep.">
        <title>Orb-weaving spider Araneus ventricosus genome elucidates the spidroin gene catalogue.</title>
        <authorList>
            <person name="Kono N."/>
            <person name="Nakamura H."/>
            <person name="Ohtoshi R."/>
            <person name="Moran D.A.P."/>
            <person name="Shinohara A."/>
            <person name="Yoshida Y."/>
            <person name="Fujiwara M."/>
            <person name="Mori M."/>
            <person name="Tomita M."/>
            <person name="Arakawa K."/>
        </authorList>
    </citation>
    <scope>NUCLEOTIDE SEQUENCE [LARGE SCALE GENOMIC DNA]</scope>
</reference>
<dbReference type="PANTHER" id="PTHR47326:SF1">
    <property type="entry name" value="HTH PSQ-TYPE DOMAIN-CONTAINING PROTEIN"/>
    <property type="match status" value="1"/>
</dbReference>